<feature type="domain" description="Glycosyltransferase RgtA/B/C/D-like" evidence="10">
    <location>
        <begin position="63"/>
        <end position="227"/>
    </location>
</feature>
<keyword evidence="3" id="KW-0328">Glycosyltransferase</keyword>
<feature type="transmembrane region" description="Helical" evidence="9">
    <location>
        <begin position="409"/>
        <end position="430"/>
    </location>
</feature>
<dbReference type="InterPro" id="IPR038731">
    <property type="entry name" value="RgtA/B/C-like"/>
</dbReference>
<keyword evidence="7 9" id="KW-0472">Membrane</keyword>
<proteinExistence type="predicted"/>
<keyword evidence="2" id="KW-1003">Cell membrane</keyword>
<feature type="compositionally biased region" description="Pro residues" evidence="8">
    <location>
        <begin position="526"/>
        <end position="545"/>
    </location>
</feature>
<evidence type="ECO:0000313" key="11">
    <source>
        <dbReference type="EMBL" id="OOY13555.1"/>
    </source>
</evidence>
<feature type="transmembrane region" description="Helical" evidence="9">
    <location>
        <begin position="116"/>
        <end position="134"/>
    </location>
</feature>
<keyword evidence="6 9" id="KW-1133">Transmembrane helix</keyword>
<feature type="transmembrane region" description="Helical" evidence="9">
    <location>
        <begin position="213"/>
        <end position="236"/>
    </location>
</feature>
<evidence type="ECO:0000256" key="8">
    <source>
        <dbReference type="SAM" id="MobiDB-lite"/>
    </source>
</evidence>
<dbReference type="InterPro" id="IPR050297">
    <property type="entry name" value="LipidA_mod_glycosyltrf_83"/>
</dbReference>
<evidence type="ECO:0000256" key="2">
    <source>
        <dbReference type="ARBA" id="ARBA00022475"/>
    </source>
</evidence>
<feature type="transmembrane region" description="Helical" evidence="9">
    <location>
        <begin position="349"/>
        <end position="367"/>
    </location>
</feature>
<evidence type="ECO:0000256" key="7">
    <source>
        <dbReference type="ARBA" id="ARBA00023136"/>
    </source>
</evidence>
<evidence type="ECO:0000256" key="4">
    <source>
        <dbReference type="ARBA" id="ARBA00022679"/>
    </source>
</evidence>
<dbReference type="EMBL" id="MPZS01000001">
    <property type="protein sequence ID" value="OOY13555.1"/>
    <property type="molecule type" value="Genomic_DNA"/>
</dbReference>
<evidence type="ECO:0000256" key="6">
    <source>
        <dbReference type="ARBA" id="ARBA00022989"/>
    </source>
</evidence>
<dbReference type="Pfam" id="PF13231">
    <property type="entry name" value="PMT_2"/>
    <property type="match status" value="1"/>
</dbReference>
<organism evidence="11 12">
    <name type="scientific">Thioclava marina</name>
    <dbReference type="NCBI Taxonomy" id="1915077"/>
    <lineage>
        <taxon>Bacteria</taxon>
        <taxon>Pseudomonadati</taxon>
        <taxon>Pseudomonadota</taxon>
        <taxon>Alphaproteobacteria</taxon>
        <taxon>Rhodobacterales</taxon>
        <taxon>Paracoccaceae</taxon>
        <taxon>Thioclava</taxon>
    </lineage>
</organism>
<name>A0ABX3MPT1_9RHOB</name>
<feature type="transmembrane region" description="Helical" evidence="9">
    <location>
        <begin position="140"/>
        <end position="156"/>
    </location>
</feature>
<dbReference type="RefSeq" id="WP_078573773.1">
    <property type="nucleotide sequence ID" value="NZ_MPZS01000001.1"/>
</dbReference>
<feature type="transmembrane region" description="Helical" evidence="9">
    <location>
        <begin position="168"/>
        <end position="193"/>
    </location>
</feature>
<dbReference type="Proteomes" id="UP000242224">
    <property type="component" value="Unassembled WGS sequence"/>
</dbReference>
<reference evidence="11 12" key="1">
    <citation type="submission" date="2016-11" db="EMBL/GenBank/DDBJ databases">
        <title>A multilocus sequence analysis scheme for characterization of bacteria in the genus Thioclava.</title>
        <authorList>
            <person name="Liu Y."/>
            <person name="Shao Z."/>
        </authorList>
    </citation>
    <scope>NUCLEOTIDE SEQUENCE [LARGE SCALE GENOMIC DNA]</scope>
    <source>
        <strain evidence="11 12">11.10-0-13</strain>
    </source>
</reference>
<gene>
    <name evidence="11" type="ORF">BMG00_07245</name>
</gene>
<feature type="transmembrane region" description="Helical" evidence="9">
    <location>
        <begin position="84"/>
        <end position="104"/>
    </location>
</feature>
<protein>
    <recommendedName>
        <fullName evidence="10">Glycosyltransferase RgtA/B/C/D-like domain-containing protein</fullName>
    </recommendedName>
</protein>
<evidence type="ECO:0000256" key="3">
    <source>
        <dbReference type="ARBA" id="ARBA00022676"/>
    </source>
</evidence>
<evidence type="ECO:0000256" key="9">
    <source>
        <dbReference type="SAM" id="Phobius"/>
    </source>
</evidence>
<keyword evidence="12" id="KW-1185">Reference proteome</keyword>
<feature type="transmembrane region" description="Helical" evidence="9">
    <location>
        <begin position="379"/>
        <end position="397"/>
    </location>
</feature>
<evidence type="ECO:0000313" key="12">
    <source>
        <dbReference type="Proteomes" id="UP000242224"/>
    </source>
</evidence>
<sequence length="551" mass="59603">MTSSAWRVPLIGALVTFALAATVLMIMRPLMAIDETRYLTVAWEMWTGSSKIIPHLNGGIYSDKPPLLFWLINLVWGVFGQSEWVARLVAPFFGLLSVWLVSVLARKLWPEAPERAGLAALILATTGVFLIFGSTTMFDTMLSAATLLGMIAIWGLKDGLRTGPVIGLGFALGLGVLAKGPVILVHVMPAALLMPLWARGEGRPALKGWYGRIGIAFLIGFALVLFWLGPAVVLGGAEYREQILWKQSAGRMVESFAHGRPIWFFIALLPAYLWPWGWSRAGLAALKPSHLWADAGSRMVTIWAVSALVAFSLISGKQAHYLLPELPALALLLSGLLPTAEPRMRALRLLWLLPGILVAIGAVAVHFGAFPELPEGSGSWLFLIVGLVILAFAGFVLMRAREGWRAEAFVAPLVLVAIQAMLWQILWSVYDTRPIAELIASHSAQGVATTDGNYAGQFSYAARLETPVNVLDNSADLGRWMADHPGGLVLAPKALEGVDGLTEIAERHFRQRDWRLYQVAATIAPAPEPASDPAPVPVPAQPAPAQPEAAQ</sequence>
<keyword evidence="5 9" id="KW-0812">Transmembrane</keyword>
<accession>A0ABX3MPT1</accession>
<feature type="transmembrane region" description="Helical" evidence="9">
    <location>
        <begin position="295"/>
        <end position="314"/>
    </location>
</feature>
<evidence type="ECO:0000259" key="10">
    <source>
        <dbReference type="Pfam" id="PF13231"/>
    </source>
</evidence>
<keyword evidence="4" id="KW-0808">Transferase</keyword>
<comment type="subcellular location">
    <subcellularLocation>
        <location evidence="1">Cell membrane</location>
        <topology evidence="1">Multi-pass membrane protein</topology>
    </subcellularLocation>
</comment>
<comment type="caution">
    <text evidence="11">The sequence shown here is derived from an EMBL/GenBank/DDBJ whole genome shotgun (WGS) entry which is preliminary data.</text>
</comment>
<feature type="region of interest" description="Disordered" evidence="8">
    <location>
        <begin position="525"/>
        <end position="551"/>
    </location>
</feature>
<feature type="transmembrane region" description="Helical" evidence="9">
    <location>
        <begin position="257"/>
        <end position="275"/>
    </location>
</feature>
<evidence type="ECO:0000256" key="5">
    <source>
        <dbReference type="ARBA" id="ARBA00022692"/>
    </source>
</evidence>
<dbReference type="PANTHER" id="PTHR33908">
    <property type="entry name" value="MANNOSYLTRANSFERASE YKCB-RELATED"/>
    <property type="match status" value="1"/>
</dbReference>
<evidence type="ECO:0000256" key="1">
    <source>
        <dbReference type="ARBA" id="ARBA00004651"/>
    </source>
</evidence>
<dbReference type="PANTHER" id="PTHR33908:SF3">
    <property type="entry name" value="UNDECAPRENYL PHOSPHATE-ALPHA-4-AMINO-4-DEOXY-L-ARABINOSE ARABINOSYL TRANSFERASE"/>
    <property type="match status" value="1"/>
</dbReference>